<keyword evidence="4" id="KW-1185">Reference proteome</keyword>
<dbReference type="Proteomes" id="UP000235672">
    <property type="component" value="Unassembled WGS sequence"/>
</dbReference>
<organism evidence="3 4">
    <name type="scientific">Hyaloscypha hepaticicola</name>
    <dbReference type="NCBI Taxonomy" id="2082293"/>
    <lineage>
        <taxon>Eukaryota</taxon>
        <taxon>Fungi</taxon>
        <taxon>Dikarya</taxon>
        <taxon>Ascomycota</taxon>
        <taxon>Pezizomycotina</taxon>
        <taxon>Leotiomycetes</taxon>
        <taxon>Helotiales</taxon>
        <taxon>Hyaloscyphaceae</taxon>
        <taxon>Hyaloscypha</taxon>
    </lineage>
</organism>
<dbReference type="AlphaFoldDB" id="A0A2J6Q416"/>
<keyword evidence="2" id="KW-0812">Transmembrane</keyword>
<feature type="transmembrane region" description="Helical" evidence="2">
    <location>
        <begin position="84"/>
        <end position="104"/>
    </location>
</feature>
<protein>
    <submittedName>
        <fullName evidence="3">Uncharacterized protein</fullName>
    </submittedName>
</protein>
<feature type="region of interest" description="Disordered" evidence="1">
    <location>
        <begin position="1"/>
        <end position="20"/>
    </location>
</feature>
<gene>
    <name evidence="3" type="ORF">NA56DRAFT_704227</name>
</gene>
<proteinExistence type="predicted"/>
<name>A0A2J6Q416_9HELO</name>
<keyword evidence="2" id="KW-0472">Membrane</keyword>
<keyword evidence="2" id="KW-1133">Transmembrane helix</keyword>
<evidence type="ECO:0000256" key="2">
    <source>
        <dbReference type="SAM" id="Phobius"/>
    </source>
</evidence>
<evidence type="ECO:0000256" key="1">
    <source>
        <dbReference type="SAM" id="MobiDB-lite"/>
    </source>
</evidence>
<evidence type="ECO:0000313" key="4">
    <source>
        <dbReference type="Proteomes" id="UP000235672"/>
    </source>
</evidence>
<reference evidence="3 4" key="1">
    <citation type="submission" date="2016-05" db="EMBL/GenBank/DDBJ databases">
        <title>A degradative enzymes factory behind the ericoid mycorrhizal symbiosis.</title>
        <authorList>
            <consortium name="DOE Joint Genome Institute"/>
            <person name="Martino E."/>
            <person name="Morin E."/>
            <person name="Grelet G."/>
            <person name="Kuo A."/>
            <person name="Kohler A."/>
            <person name="Daghino S."/>
            <person name="Barry K."/>
            <person name="Choi C."/>
            <person name="Cichocki N."/>
            <person name="Clum A."/>
            <person name="Copeland A."/>
            <person name="Hainaut M."/>
            <person name="Haridas S."/>
            <person name="Labutti K."/>
            <person name="Lindquist E."/>
            <person name="Lipzen A."/>
            <person name="Khouja H.-R."/>
            <person name="Murat C."/>
            <person name="Ohm R."/>
            <person name="Olson A."/>
            <person name="Spatafora J."/>
            <person name="Veneault-Fourrey C."/>
            <person name="Henrissat B."/>
            <person name="Grigoriev I."/>
            <person name="Martin F."/>
            <person name="Perotto S."/>
        </authorList>
    </citation>
    <scope>NUCLEOTIDE SEQUENCE [LARGE SCALE GENOMIC DNA]</scope>
    <source>
        <strain evidence="3 4">UAMH 7357</strain>
    </source>
</reference>
<evidence type="ECO:0000313" key="3">
    <source>
        <dbReference type="EMBL" id="PMD20986.1"/>
    </source>
</evidence>
<accession>A0A2J6Q416</accession>
<sequence length="105" mass="11109">MEIAKSGVNSGEEAGSISPALKHAPQPKYMVSRIGGFVGMAKIQHCPPAKDASMEALGMHHGLPLAVVISSPVCADGVPQQKKLVFRLVIMVVRFPILVAMAMMT</sequence>
<dbReference type="EMBL" id="KZ613483">
    <property type="protein sequence ID" value="PMD20986.1"/>
    <property type="molecule type" value="Genomic_DNA"/>
</dbReference>